<comment type="caution">
    <text evidence="2">The sequence shown here is derived from an EMBL/GenBank/DDBJ whole genome shotgun (WGS) entry which is preliminary data.</text>
</comment>
<evidence type="ECO:0000313" key="3">
    <source>
        <dbReference type="Proteomes" id="UP001227543"/>
    </source>
</evidence>
<dbReference type="GeneID" id="85410815"/>
<reference evidence="2 3" key="1">
    <citation type="submission" date="2016-10" db="EMBL/GenBank/DDBJ databases">
        <title>The genome sequence of Colletotrichum fioriniae PJ7.</title>
        <authorList>
            <person name="Baroncelli R."/>
        </authorList>
    </citation>
    <scope>NUCLEOTIDE SEQUENCE [LARGE SCALE GENOMIC DNA]</scope>
    <source>
        <strain evidence="2 3">Tom-12</strain>
    </source>
</reference>
<name>A0ABQ9R085_9PEZI</name>
<keyword evidence="1" id="KW-1133">Transmembrane helix</keyword>
<dbReference type="RefSeq" id="XP_060378825.1">
    <property type="nucleotide sequence ID" value="XM_060526577.1"/>
</dbReference>
<feature type="transmembrane region" description="Helical" evidence="1">
    <location>
        <begin position="12"/>
        <end position="33"/>
    </location>
</feature>
<accession>A0ABQ9R085</accession>
<keyword evidence="1" id="KW-0812">Transmembrane</keyword>
<dbReference type="EMBL" id="MLFU01000049">
    <property type="protein sequence ID" value="KAK1490852.1"/>
    <property type="molecule type" value="Genomic_DNA"/>
</dbReference>
<evidence type="ECO:0000313" key="2">
    <source>
        <dbReference type="EMBL" id="KAK1490852.1"/>
    </source>
</evidence>
<keyword evidence="3" id="KW-1185">Reference proteome</keyword>
<gene>
    <name evidence="2" type="ORF">CTAM01_10562</name>
</gene>
<evidence type="ECO:0000256" key="1">
    <source>
        <dbReference type="SAM" id="Phobius"/>
    </source>
</evidence>
<feature type="non-terminal residue" evidence="2">
    <location>
        <position position="1"/>
    </location>
</feature>
<sequence length="201" mass="21956">YGGTQRCPFPLSFNLLFFFLLVFLGPSLSALGLMRPGMEWNWIEKLSIGGCFSAPVLPGPICPVAEHEFWSSLRVGRFTFSGLRFCSLSQCQPIYFASMWAMGPVSSSSHVAAPCIVARPGAAADRCLQMMDDPWGPKRNFHLCAYLVFLSMAPCYFDYPGRGRVACRIAPNSEVLSNCLIIDGAPEIGRASIASKARSGQ</sequence>
<keyword evidence="1" id="KW-0472">Membrane</keyword>
<protein>
    <submittedName>
        <fullName evidence="2">Uncharacterized protein</fullName>
    </submittedName>
</protein>
<proteinExistence type="predicted"/>
<organism evidence="2 3">
    <name type="scientific">Colletotrichum tamarilloi</name>
    <dbReference type="NCBI Taxonomy" id="1209934"/>
    <lineage>
        <taxon>Eukaryota</taxon>
        <taxon>Fungi</taxon>
        <taxon>Dikarya</taxon>
        <taxon>Ascomycota</taxon>
        <taxon>Pezizomycotina</taxon>
        <taxon>Sordariomycetes</taxon>
        <taxon>Hypocreomycetidae</taxon>
        <taxon>Glomerellales</taxon>
        <taxon>Glomerellaceae</taxon>
        <taxon>Colletotrichum</taxon>
        <taxon>Colletotrichum acutatum species complex</taxon>
    </lineage>
</organism>
<dbReference type="Proteomes" id="UP001227543">
    <property type="component" value="Unassembled WGS sequence"/>
</dbReference>